<dbReference type="GO" id="GO:0005524">
    <property type="term" value="F:ATP binding"/>
    <property type="evidence" value="ECO:0007669"/>
    <property type="project" value="UniProtKB-KW"/>
</dbReference>
<comment type="caution">
    <text evidence="4">The sequence shown here is derived from an EMBL/GenBank/DDBJ whole genome shotgun (WGS) entry which is preliminary data.</text>
</comment>
<dbReference type="InterPro" id="IPR003439">
    <property type="entry name" value="ABC_transporter-like_ATP-bd"/>
</dbReference>
<gene>
    <name evidence="4" type="ORF">DCC81_05700</name>
</gene>
<dbReference type="PANTHER" id="PTHR43514">
    <property type="entry name" value="ABC TRANSPORTER I FAMILY MEMBER 10"/>
    <property type="match status" value="1"/>
</dbReference>
<keyword evidence="5" id="KW-1185">Reference proteome</keyword>
<dbReference type="PANTHER" id="PTHR43514:SF4">
    <property type="entry name" value="ABC TRANSPORTER I FAMILY MEMBER 10"/>
    <property type="match status" value="1"/>
</dbReference>
<protein>
    <submittedName>
        <fullName evidence="4">ABC transporter</fullName>
    </submittedName>
</protein>
<evidence type="ECO:0000259" key="3">
    <source>
        <dbReference type="PROSITE" id="PS50893"/>
    </source>
</evidence>
<dbReference type="Gene3D" id="3.40.50.300">
    <property type="entry name" value="P-loop containing nucleotide triphosphate hydrolases"/>
    <property type="match status" value="2"/>
</dbReference>
<dbReference type="GO" id="GO:0016887">
    <property type="term" value="F:ATP hydrolysis activity"/>
    <property type="evidence" value="ECO:0007669"/>
    <property type="project" value="InterPro"/>
</dbReference>
<dbReference type="Proteomes" id="UP000244450">
    <property type="component" value="Unassembled WGS sequence"/>
</dbReference>
<dbReference type="InterPro" id="IPR027417">
    <property type="entry name" value="P-loop_NTPase"/>
</dbReference>
<sequence>MTTNAFLALEHITVRHLDNTLFRELSWQVENGQHWAIIGPSGSGKSALLNTLAGKFNVINGAIRHHFYDAFIAAHPQDDPYFNYRRLMATVSHHHQFKNHSNTTDFYYQQRFNSSDSDDAPTVQSYLFGDAPVDAKTMEWLTPLRIPSLLHKELIKLSNGETRRTMIAHALLQQPKLLMLDNPFIGLDVQARKDFQEMINHIISSLGTTVLLVTSPHEIPDMITHVLTLDEGRITGTYTREAFMALPQAAVKETALPAFDKDLITKLTAHAPREHFDVIVGMQDVNVKYGDARILQNIHWTIRPNDKWALLGPNGAGKSTLLSLINADNPQAYANRIVLFDRRRGSGESIWDIKRRIGFVSPELHQYFATQANCLQIVGSGFHDTIGPIRSNTPEQLEIARGWMQVLGIDSYANQPFKQVPESIQRIALLARALVKNPPLLIFDEPCQGLDARQKEHFKQVIEALCAALPVTLVFVTHYVEELPASVDKFIRLDKGRQVE</sequence>
<organism evidence="4 5">
    <name type="scientific">Chitinophaga parva</name>
    <dbReference type="NCBI Taxonomy" id="2169414"/>
    <lineage>
        <taxon>Bacteria</taxon>
        <taxon>Pseudomonadati</taxon>
        <taxon>Bacteroidota</taxon>
        <taxon>Chitinophagia</taxon>
        <taxon>Chitinophagales</taxon>
        <taxon>Chitinophagaceae</taxon>
        <taxon>Chitinophaga</taxon>
    </lineage>
</organism>
<dbReference type="SUPFAM" id="SSF52540">
    <property type="entry name" value="P-loop containing nucleoside triphosphate hydrolases"/>
    <property type="match status" value="2"/>
</dbReference>
<reference evidence="4 5" key="1">
    <citation type="submission" date="2018-04" db="EMBL/GenBank/DDBJ databases">
        <title>Chitinophaga fuyangensis sp. nov., isolated from soil in a chemical factory.</title>
        <authorList>
            <person name="Chen K."/>
        </authorList>
    </citation>
    <scope>NUCLEOTIDE SEQUENCE [LARGE SCALE GENOMIC DNA]</scope>
    <source>
        <strain evidence="4 5">LY-1</strain>
    </source>
</reference>
<dbReference type="EMBL" id="QCYK01000001">
    <property type="protein sequence ID" value="PUZ28966.1"/>
    <property type="molecule type" value="Genomic_DNA"/>
</dbReference>
<dbReference type="AlphaFoldDB" id="A0A2T7BMS7"/>
<dbReference type="RefSeq" id="WP_108685606.1">
    <property type="nucleotide sequence ID" value="NZ_QCYK01000001.1"/>
</dbReference>
<keyword evidence="1" id="KW-0547">Nucleotide-binding</keyword>
<proteinExistence type="predicted"/>
<dbReference type="InterPro" id="IPR003593">
    <property type="entry name" value="AAA+_ATPase"/>
</dbReference>
<dbReference type="InterPro" id="IPR050334">
    <property type="entry name" value="Molybdenum_import_ModC"/>
</dbReference>
<accession>A0A2T7BMS7</accession>
<feature type="domain" description="ABC transporter" evidence="3">
    <location>
        <begin position="280"/>
        <end position="499"/>
    </location>
</feature>
<evidence type="ECO:0000313" key="5">
    <source>
        <dbReference type="Proteomes" id="UP000244450"/>
    </source>
</evidence>
<feature type="domain" description="ABC transporter" evidence="3">
    <location>
        <begin position="7"/>
        <end position="256"/>
    </location>
</feature>
<dbReference type="Pfam" id="PF00005">
    <property type="entry name" value="ABC_tran"/>
    <property type="match status" value="2"/>
</dbReference>
<evidence type="ECO:0000256" key="2">
    <source>
        <dbReference type="ARBA" id="ARBA00022840"/>
    </source>
</evidence>
<evidence type="ECO:0000313" key="4">
    <source>
        <dbReference type="EMBL" id="PUZ28966.1"/>
    </source>
</evidence>
<keyword evidence="2" id="KW-0067">ATP-binding</keyword>
<evidence type="ECO:0000256" key="1">
    <source>
        <dbReference type="ARBA" id="ARBA00022741"/>
    </source>
</evidence>
<dbReference type="SMART" id="SM00382">
    <property type="entry name" value="AAA"/>
    <property type="match status" value="2"/>
</dbReference>
<name>A0A2T7BMS7_9BACT</name>
<dbReference type="OrthoDB" id="9789994at2"/>
<dbReference type="PROSITE" id="PS50893">
    <property type="entry name" value="ABC_TRANSPORTER_2"/>
    <property type="match status" value="2"/>
</dbReference>